<dbReference type="STRING" id="1936003.STSP2_02925"/>
<feature type="transmembrane region" description="Helical" evidence="1">
    <location>
        <begin position="32"/>
        <end position="52"/>
    </location>
</feature>
<reference evidence="3" key="1">
    <citation type="submission" date="2017-02" db="EMBL/GenBank/DDBJ databases">
        <title>Comparative genomics and description of representatives of a novel lineage of planctomycetes thriving in anoxic sediments.</title>
        <authorList>
            <person name="Spring S."/>
            <person name="Bunk B."/>
            <person name="Sproer C."/>
        </authorList>
    </citation>
    <scope>NUCLEOTIDE SEQUENCE [LARGE SCALE GENOMIC DNA]</scope>
    <source>
        <strain evidence="3">ST-NAGAB-D1</strain>
    </source>
</reference>
<evidence type="ECO:0000313" key="3">
    <source>
        <dbReference type="Proteomes" id="UP000189674"/>
    </source>
</evidence>
<dbReference type="EMBL" id="CP019791">
    <property type="protein sequence ID" value="AQT69729.1"/>
    <property type="molecule type" value="Genomic_DNA"/>
</dbReference>
<feature type="transmembrane region" description="Helical" evidence="1">
    <location>
        <begin position="155"/>
        <end position="181"/>
    </location>
</feature>
<keyword evidence="1" id="KW-0812">Transmembrane</keyword>
<accession>A0A1U9NP98</accession>
<keyword evidence="1" id="KW-0472">Membrane</keyword>
<organism evidence="2 3">
    <name type="scientific">Anaerohalosphaera lusitana</name>
    <dbReference type="NCBI Taxonomy" id="1936003"/>
    <lineage>
        <taxon>Bacteria</taxon>
        <taxon>Pseudomonadati</taxon>
        <taxon>Planctomycetota</taxon>
        <taxon>Phycisphaerae</taxon>
        <taxon>Sedimentisphaerales</taxon>
        <taxon>Anaerohalosphaeraceae</taxon>
        <taxon>Anaerohalosphaera</taxon>
    </lineage>
</organism>
<dbReference type="RefSeq" id="WP_146663389.1">
    <property type="nucleotide sequence ID" value="NZ_CP019791.1"/>
</dbReference>
<gene>
    <name evidence="2" type="ORF">STSP2_02925</name>
</gene>
<feature type="transmembrane region" description="Helical" evidence="1">
    <location>
        <begin position="202"/>
        <end position="232"/>
    </location>
</feature>
<protein>
    <submittedName>
        <fullName evidence="2">Uncharacterized protein</fullName>
    </submittedName>
</protein>
<dbReference type="AlphaFoldDB" id="A0A1U9NP98"/>
<sequence length="431" mass="47324">MIEEKHFGQLWDNLAFTKLFRSFRLAVGPSKLIIAFGVIALVCLFGCAMDLITGSVATQEVKVPTERISQTITELDVYIASPEKIEDFKRANGAYSKGHGVFSTLLSYLADRFNDAFVPLLKLDTSNIFANVVNVFRNIGLAGKAFMWAIRYHPIYSVIFLAFSLVCFCIAGGAICRCAALEFARGEKPGIFEAIRFSFAKFGSLIATPAIPALAMIALGLPILALGLLANIPYGGPILLGIGLPLALIIGLLLTAAMTGSVFGFNLMFPTIAYQGSDSFDAISRSFMYVLTQPLWMIIYSFIAMVYGTLSYLVVRFFSFLLLTVTYNLIRAGIISNGWENGRLSRLWPQPAFADLLGTSPTLPLTLTESISVFFINLTLFFVVGLIAAFVLSFYFCANTIIYVLLRKKVDGTPTDDVYVRLIEANSESEK</sequence>
<evidence type="ECO:0000256" key="1">
    <source>
        <dbReference type="SAM" id="Phobius"/>
    </source>
</evidence>
<feature type="transmembrane region" description="Helical" evidence="1">
    <location>
        <begin position="382"/>
        <end position="406"/>
    </location>
</feature>
<dbReference type="Proteomes" id="UP000189674">
    <property type="component" value="Chromosome"/>
</dbReference>
<keyword evidence="1" id="KW-1133">Transmembrane helix</keyword>
<dbReference type="KEGG" id="alus:STSP2_02925"/>
<name>A0A1U9NP98_9BACT</name>
<evidence type="ECO:0000313" key="2">
    <source>
        <dbReference type="EMBL" id="AQT69729.1"/>
    </source>
</evidence>
<feature type="transmembrane region" description="Helical" evidence="1">
    <location>
        <begin position="286"/>
        <end position="307"/>
    </location>
</feature>
<proteinExistence type="predicted"/>
<feature type="transmembrane region" description="Helical" evidence="1">
    <location>
        <begin position="238"/>
        <end position="265"/>
    </location>
</feature>
<dbReference type="OrthoDB" id="260428at2"/>
<keyword evidence="3" id="KW-1185">Reference proteome</keyword>
<feature type="transmembrane region" description="Helical" evidence="1">
    <location>
        <begin position="313"/>
        <end position="330"/>
    </location>
</feature>